<dbReference type="EMBL" id="CP137308">
    <property type="protein sequence ID" value="WQF81913.1"/>
    <property type="molecule type" value="Genomic_DNA"/>
</dbReference>
<feature type="region of interest" description="Disordered" evidence="1">
    <location>
        <begin position="1"/>
        <end position="130"/>
    </location>
</feature>
<feature type="compositionally biased region" description="Acidic residues" evidence="1">
    <location>
        <begin position="104"/>
        <end position="128"/>
    </location>
</feature>
<dbReference type="RefSeq" id="XP_062779137.1">
    <property type="nucleotide sequence ID" value="XM_062923086.1"/>
</dbReference>
<protein>
    <submittedName>
        <fullName evidence="2">Uncharacterized protein</fullName>
    </submittedName>
</protein>
<gene>
    <name evidence="2" type="ORF">CDEST_06927</name>
</gene>
<accession>A0AAX4IFZ5</accession>
<evidence type="ECO:0000313" key="3">
    <source>
        <dbReference type="Proteomes" id="UP001322277"/>
    </source>
</evidence>
<proteinExistence type="predicted"/>
<organism evidence="2 3">
    <name type="scientific">Colletotrichum destructivum</name>
    <dbReference type="NCBI Taxonomy" id="34406"/>
    <lineage>
        <taxon>Eukaryota</taxon>
        <taxon>Fungi</taxon>
        <taxon>Dikarya</taxon>
        <taxon>Ascomycota</taxon>
        <taxon>Pezizomycotina</taxon>
        <taxon>Sordariomycetes</taxon>
        <taxon>Hypocreomycetidae</taxon>
        <taxon>Glomerellales</taxon>
        <taxon>Glomerellaceae</taxon>
        <taxon>Colletotrichum</taxon>
        <taxon>Colletotrichum destructivum species complex</taxon>
    </lineage>
</organism>
<name>A0AAX4IFZ5_9PEZI</name>
<dbReference type="AlphaFoldDB" id="A0AAX4IFZ5"/>
<dbReference type="GeneID" id="87943430"/>
<sequence>MQTASGTQDSPCKEKAARRKERKAAKKRNKRQLQNSKKCAEQAGPPPQTASDVNPDVKKEQLDSPTNTLPITDPDSESEWEGFPDPPAPAAHISSPTSEADTVNLEDADNEDPGSEGDPDSNDFDDLPAIEGKNGISALQESIAHQFPGDPRPATHALRDLLDPELTKELGGVRGPSQPGLHTADQLAVATRLWFRKRRNKNVVMGIVFKNGDPVVDAAGDRRNAKILWVEFRGVSVPRQGQGLKVNSFLGLPVVPAKVREDSKKYLVTGGWR</sequence>
<evidence type="ECO:0000256" key="1">
    <source>
        <dbReference type="SAM" id="MobiDB-lite"/>
    </source>
</evidence>
<evidence type="ECO:0000313" key="2">
    <source>
        <dbReference type="EMBL" id="WQF81913.1"/>
    </source>
</evidence>
<dbReference type="KEGG" id="cdet:87943430"/>
<feature type="compositionally biased region" description="Basic residues" evidence="1">
    <location>
        <begin position="16"/>
        <end position="31"/>
    </location>
</feature>
<dbReference type="Proteomes" id="UP001322277">
    <property type="component" value="Chromosome 4"/>
</dbReference>
<keyword evidence="3" id="KW-1185">Reference proteome</keyword>
<reference evidence="3" key="1">
    <citation type="journal article" date="2023" name="bioRxiv">
        <title>Complete genome of the Medicago anthracnose fungus, Colletotrichum destructivum, reveals a mini-chromosome-like region within a core chromosome.</title>
        <authorList>
            <person name="Lapalu N."/>
            <person name="Simon A."/>
            <person name="Lu A."/>
            <person name="Plaumann P.-L."/>
            <person name="Amselem J."/>
            <person name="Pigne S."/>
            <person name="Auger A."/>
            <person name="Koch C."/>
            <person name="Dallery J.-F."/>
            <person name="O'Connell R.J."/>
        </authorList>
    </citation>
    <scope>NUCLEOTIDE SEQUENCE [LARGE SCALE GENOMIC DNA]</scope>
    <source>
        <strain evidence="3">CBS 520.97</strain>
    </source>
</reference>
<feature type="compositionally biased region" description="Polar residues" evidence="1">
    <location>
        <begin position="1"/>
        <end position="10"/>
    </location>
</feature>